<dbReference type="AlphaFoldDB" id="A0A2V2NB88"/>
<evidence type="ECO:0000313" key="2">
    <source>
        <dbReference type="EMBL" id="PWR76010.1"/>
    </source>
</evidence>
<accession>A0A2V2NB88</accession>
<dbReference type="OrthoDB" id="382854at2157"/>
<name>A0A2V2NB88_9EURY</name>
<dbReference type="Proteomes" id="UP000245934">
    <property type="component" value="Unassembled WGS sequence"/>
</dbReference>
<feature type="region of interest" description="Disordered" evidence="1">
    <location>
        <begin position="65"/>
        <end position="87"/>
    </location>
</feature>
<feature type="compositionally biased region" description="Polar residues" evidence="1">
    <location>
        <begin position="65"/>
        <end position="75"/>
    </location>
</feature>
<dbReference type="GeneID" id="97608519"/>
<organism evidence="2 3">
    <name type="scientific">Methanospirillum stamsii</name>
    <dbReference type="NCBI Taxonomy" id="1277351"/>
    <lineage>
        <taxon>Archaea</taxon>
        <taxon>Methanobacteriati</taxon>
        <taxon>Methanobacteriota</taxon>
        <taxon>Stenosarchaea group</taxon>
        <taxon>Methanomicrobia</taxon>
        <taxon>Methanomicrobiales</taxon>
        <taxon>Methanospirillaceae</taxon>
        <taxon>Methanospirillum</taxon>
    </lineage>
</organism>
<comment type="caution">
    <text evidence="2">The sequence shown here is derived from an EMBL/GenBank/DDBJ whole genome shotgun (WGS) entry which is preliminary data.</text>
</comment>
<reference evidence="2 3" key="1">
    <citation type="submission" date="2018-05" db="EMBL/GenBank/DDBJ databases">
        <title>Draft genome of Methanospirillum stamsii Pt1.</title>
        <authorList>
            <person name="Dueholm M.S."/>
            <person name="Nielsen P.H."/>
            <person name="Bakmann L.F."/>
            <person name="Otzen D.E."/>
        </authorList>
    </citation>
    <scope>NUCLEOTIDE SEQUENCE [LARGE SCALE GENOMIC DNA]</scope>
    <source>
        <strain evidence="2 3">Pt1</strain>
    </source>
</reference>
<protein>
    <submittedName>
        <fullName evidence="2">Uncharacterized protein</fullName>
    </submittedName>
</protein>
<dbReference type="EMBL" id="QGMZ01000005">
    <property type="protein sequence ID" value="PWR76010.1"/>
    <property type="molecule type" value="Genomic_DNA"/>
</dbReference>
<evidence type="ECO:0000313" key="3">
    <source>
        <dbReference type="Proteomes" id="UP000245934"/>
    </source>
</evidence>
<dbReference type="RefSeq" id="WP_109939360.1">
    <property type="nucleotide sequence ID" value="NZ_CP176366.1"/>
</dbReference>
<proteinExistence type="predicted"/>
<keyword evidence="3" id="KW-1185">Reference proteome</keyword>
<gene>
    <name evidence="2" type="ORF">DLD82_01580</name>
</gene>
<evidence type="ECO:0000256" key="1">
    <source>
        <dbReference type="SAM" id="MobiDB-lite"/>
    </source>
</evidence>
<sequence length="331" mass="38094">MVIGHNFTFSSQEDANQLLKFFRKEGISARIEPIPQTSYSFIIKGRYESLRSYLSDCMETICNTGETTDNTSNQEASDENGSDVHDEMDLSAEERKEFSEEIQAILEFLLKQKDQATRILEGKNTGDVAFEPAFSENGQNEEDIKAYMRFLFENKILMDNGLFDFTDNLLRFKEIKPVDELEYTVGISPGLFPDDEQLDKYEITRIKKINAEIDYTVRAGPEIIGNLDFEKLKKELELIGEEEDYYIHAAHSIALKRDIVNYVLSVMDDSGAETIDDLAEELDMCPGEYETNERSIITYDISYDFVSEIIEDLKKLEIIRIKGNKIKFSKK</sequence>